<evidence type="ECO:0000313" key="2">
    <source>
        <dbReference type="EMBL" id="KKS23874.1"/>
    </source>
</evidence>
<gene>
    <name evidence="2" type="ORF">UU82_C0017G0008</name>
</gene>
<keyword evidence="1" id="KW-0472">Membrane</keyword>
<reference evidence="2 3" key="1">
    <citation type="journal article" date="2015" name="Nature">
        <title>rRNA introns, odd ribosomes, and small enigmatic genomes across a large radiation of phyla.</title>
        <authorList>
            <person name="Brown C.T."/>
            <person name="Hug L.A."/>
            <person name="Thomas B.C."/>
            <person name="Sharon I."/>
            <person name="Castelle C.J."/>
            <person name="Singh A."/>
            <person name="Wilkins M.J."/>
            <person name="Williams K.H."/>
            <person name="Banfield J.F."/>
        </authorList>
    </citation>
    <scope>NUCLEOTIDE SEQUENCE [LARGE SCALE GENOMIC DNA]</scope>
</reference>
<accession>A0A0G0XG87</accession>
<feature type="transmembrane region" description="Helical" evidence="1">
    <location>
        <begin position="82"/>
        <end position="102"/>
    </location>
</feature>
<feature type="transmembrane region" description="Helical" evidence="1">
    <location>
        <begin position="7"/>
        <end position="28"/>
    </location>
</feature>
<keyword evidence="1" id="KW-1133">Transmembrane helix</keyword>
<comment type="caution">
    <text evidence="2">The sequence shown here is derived from an EMBL/GenBank/DDBJ whole genome shotgun (WGS) entry which is preliminary data.</text>
</comment>
<keyword evidence="1" id="KW-0812">Transmembrane</keyword>
<feature type="transmembrane region" description="Helical" evidence="1">
    <location>
        <begin position="48"/>
        <end position="70"/>
    </location>
</feature>
<evidence type="ECO:0000256" key="1">
    <source>
        <dbReference type="SAM" id="Phobius"/>
    </source>
</evidence>
<dbReference type="AlphaFoldDB" id="A0A0G0XG87"/>
<dbReference type="Proteomes" id="UP000033949">
    <property type="component" value="Unassembled WGS sequence"/>
</dbReference>
<dbReference type="EMBL" id="LCCC01000017">
    <property type="protein sequence ID" value="KKS23874.1"/>
    <property type="molecule type" value="Genomic_DNA"/>
</dbReference>
<sequence>MSKKQIIIRGFIDALGVAAYVTVFAWVINNLEHWFGDVPDTWLAPVLMLLVFIISACVTGLLVLLKPVLLYVEGQKKESVSLFVYTIGFLVILALIIAFIVMGR</sequence>
<evidence type="ECO:0000313" key="3">
    <source>
        <dbReference type="Proteomes" id="UP000033949"/>
    </source>
</evidence>
<organism evidence="2 3">
    <name type="scientific">Candidatus Nomurabacteria bacterium GW2011_GWC2_41_8</name>
    <dbReference type="NCBI Taxonomy" id="1618755"/>
    <lineage>
        <taxon>Bacteria</taxon>
        <taxon>Candidatus Nomuraibacteriota</taxon>
    </lineage>
</organism>
<name>A0A0G0XG87_9BACT</name>
<proteinExistence type="predicted"/>
<protein>
    <submittedName>
        <fullName evidence="2">Uncharacterized protein</fullName>
    </submittedName>
</protein>